<dbReference type="Proteomes" id="UP000613512">
    <property type="component" value="Unassembled WGS sequence"/>
</dbReference>
<dbReference type="InterPro" id="IPR002477">
    <property type="entry name" value="Peptidoglycan-bd-like"/>
</dbReference>
<keyword evidence="3" id="KW-0645">Protease</keyword>
<dbReference type="EMBL" id="BMEY01000028">
    <property type="protein sequence ID" value="GGA90988.1"/>
    <property type="molecule type" value="Genomic_DNA"/>
</dbReference>
<gene>
    <name evidence="3" type="ORF">GCM10008025_36880</name>
</gene>
<dbReference type="InterPro" id="IPR036365">
    <property type="entry name" value="PGBD-like_sf"/>
</dbReference>
<dbReference type="InterPro" id="IPR013230">
    <property type="entry name" value="Peptidase_M15A_C"/>
</dbReference>
<feature type="domain" description="Peptidase M15A C-terminal" evidence="2">
    <location>
        <begin position="116"/>
        <end position="227"/>
    </location>
</feature>
<dbReference type="InterPro" id="IPR009045">
    <property type="entry name" value="Zn_M74/Hedgehog-like"/>
</dbReference>
<protein>
    <submittedName>
        <fullName evidence="3">Muramoylpentapeptide carboxypeptidase</fullName>
    </submittedName>
</protein>
<evidence type="ECO:0000259" key="2">
    <source>
        <dbReference type="Pfam" id="PF08291"/>
    </source>
</evidence>
<dbReference type="InterPro" id="IPR036366">
    <property type="entry name" value="PGBDSf"/>
</dbReference>
<keyword evidence="3" id="KW-0378">Hydrolase</keyword>
<dbReference type="Gene3D" id="3.30.1380.10">
    <property type="match status" value="1"/>
</dbReference>
<keyword evidence="4" id="KW-1185">Reference proteome</keyword>
<dbReference type="SUPFAM" id="SSF47090">
    <property type="entry name" value="PGBD-like"/>
    <property type="match status" value="1"/>
</dbReference>
<dbReference type="RefSeq" id="WP_188386149.1">
    <property type="nucleotide sequence ID" value="NZ_BMEY01000028.1"/>
</dbReference>
<keyword evidence="3" id="KW-0121">Carboxypeptidase</keyword>
<dbReference type="Gene3D" id="1.10.101.10">
    <property type="entry name" value="PGBD-like superfamily/PGBD"/>
    <property type="match status" value="1"/>
</dbReference>
<reference evidence="3" key="2">
    <citation type="submission" date="2020-09" db="EMBL/GenBank/DDBJ databases">
        <authorList>
            <person name="Sun Q."/>
            <person name="Zhou Y."/>
        </authorList>
    </citation>
    <scope>NUCLEOTIDE SEQUENCE</scope>
    <source>
        <strain evidence="3">CGMCC 1.12408</strain>
    </source>
</reference>
<evidence type="ECO:0000313" key="3">
    <source>
        <dbReference type="EMBL" id="GGA90988.1"/>
    </source>
</evidence>
<name>A0A916SAE5_9BACI</name>
<evidence type="ECO:0000259" key="1">
    <source>
        <dbReference type="Pfam" id="PF01471"/>
    </source>
</evidence>
<reference evidence="3" key="1">
    <citation type="journal article" date="2014" name="Int. J. Syst. Evol. Microbiol.">
        <title>Complete genome sequence of Corynebacterium casei LMG S-19264T (=DSM 44701T), isolated from a smear-ripened cheese.</title>
        <authorList>
            <consortium name="US DOE Joint Genome Institute (JGI-PGF)"/>
            <person name="Walter F."/>
            <person name="Albersmeier A."/>
            <person name="Kalinowski J."/>
            <person name="Ruckert C."/>
        </authorList>
    </citation>
    <scope>NUCLEOTIDE SEQUENCE</scope>
    <source>
        <strain evidence="3">CGMCC 1.12408</strain>
    </source>
</reference>
<dbReference type="Pfam" id="PF08291">
    <property type="entry name" value="Peptidase_M15_3"/>
    <property type="match status" value="1"/>
</dbReference>
<organism evidence="3 4">
    <name type="scientific">Ornithinibacillus halotolerans</name>
    <dbReference type="NCBI Taxonomy" id="1274357"/>
    <lineage>
        <taxon>Bacteria</taxon>
        <taxon>Bacillati</taxon>
        <taxon>Bacillota</taxon>
        <taxon>Bacilli</taxon>
        <taxon>Bacillales</taxon>
        <taxon>Bacillaceae</taxon>
        <taxon>Ornithinibacillus</taxon>
    </lineage>
</organism>
<comment type="caution">
    <text evidence="3">The sequence shown here is derived from an EMBL/GenBank/DDBJ whole genome shotgun (WGS) entry which is preliminary data.</text>
</comment>
<dbReference type="AlphaFoldDB" id="A0A916SAE5"/>
<proteinExistence type="predicted"/>
<accession>A0A916SAE5</accession>
<sequence length="242" mass="26477">MKKAFKMLVSVIGFTILISLAMTVFDTNEASAYNWTRTLQEGSSGNDVRELQIRVAGWAADSPRKTYLAVDGHFGPATKAAVKRFQRAYGLVADGIVGPATQAKLNSLERSTGTKNFAYSEFYSTDGSVFSGGKVSATTVRENVRRQMYKLEAVRVKIGNKPIVINSGFRSVALNNRIPNAYYNSMHMYGVAADIKAPGVSLTTLLNAAKSSGFSGAYNGGTYIHLDSGIEYPYGEQYWYWP</sequence>
<dbReference type="Pfam" id="PF01471">
    <property type="entry name" value="PG_binding_1"/>
    <property type="match status" value="1"/>
</dbReference>
<dbReference type="GO" id="GO:0004180">
    <property type="term" value="F:carboxypeptidase activity"/>
    <property type="evidence" value="ECO:0007669"/>
    <property type="project" value="UniProtKB-KW"/>
</dbReference>
<feature type="domain" description="Peptidoglycan binding-like" evidence="1">
    <location>
        <begin position="44"/>
        <end position="105"/>
    </location>
</feature>
<dbReference type="SUPFAM" id="SSF55166">
    <property type="entry name" value="Hedgehog/DD-peptidase"/>
    <property type="match status" value="1"/>
</dbReference>
<evidence type="ECO:0000313" key="4">
    <source>
        <dbReference type="Proteomes" id="UP000613512"/>
    </source>
</evidence>